<feature type="region of interest" description="Disordered" evidence="1">
    <location>
        <begin position="184"/>
        <end position="239"/>
    </location>
</feature>
<evidence type="ECO:0000256" key="1">
    <source>
        <dbReference type="SAM" id="MobiDB-lite"/>
    </source>
</evidence>
<name>A0A5N6L7Y6_9ASTR</name>
<proteinExistence type="predicted"/>
<dbReference type="Proteomes" id="UP000326396">
    <property type="component" value="Unassembled WGS sequence"/>
</dbReference>
<sequence length="362" mass="39083">MGNKETTEVPRLGKLKAQMRATKRKRLRLGGSENLSSPREKKYVKYSARKGGGYRVPVVGGARQDKKKVRFSPLLSDHRVKNFVQETVNMLKDKPLALQDHRFQENEKSAAVAVDSIGAMEVDPSVPQSTQVRLNDSPGLDSEGSKDSEPAAKAVCIQQPSVEGKKGDNLEFVAVTRGKSVMAQPKTVESISKDMGAKGQGKDKAKSDGGQPKNNKKQGGFDFSRAVNGGKGKMKQSQSAVDASAIDGVYLRDDMCQDTPSTSGNVCAVNTEADIELGRVLPDTIVNPAPHTAPAAVNLSEYKKSCCRLGFVPDHLVVDDESFMEDNLLDAKMAALGLDMIYAIEDVEDEDNGMAAFMAGQF</sequence>
<organism evidence="2 3">
    <name type="scientific">Mikania micrantha</name>
    <name type="common">bitter vine</name>
    <dbReference type="NCBI Taxonomy" id="192012"/>
    <lineage>
        <taxon>Eukaryota</taxon>
        <taxon>Viridiplantae</taxon>
        <taxon>Streptophyta</taxon>
        <taxon>Embryophyta</taxon>
        <taxon>Tracheophyta</taxon>
        <taxon>Spermatophyta</taxon>
        <taxon>Magnoliopsida</taxon>
        <taxon>eudicotyledons</taxon>
        <taxon>Gunneridae</taxon>
        <taxon>Pentapetalae</taxon>
        <taxon>asterids</taxon>
        <taxon>campanulids</taxon>
        <taxon>Asterales</taxon>
        <taxon>Asteraceae</taxon>
        <taxon>Asteroideae</taxon>
        <taxon>Heliantheae alliance</taxon>
        <taxon>Eupatorieae</taxon>
        <taxon>Mikania</taxon>
    </lineage>
</organism>
<feature type="compositionally biased region" description="Basic and acidic residues" evidence="1">
    <location>
        <begin position="191"/>
        <end position="207"/>
    </location>
</feature>
<gene>
    <name evidence="2" type="ORF">E3N88_45857</name>
</gene>
<accession>A0A5N6L7Y6</accession>
<feature type="region of interest" description="Disordered" evidence="1">
    <location>
        <begin position="123"/>
        <end position="151"/>
    </location>
</feature>
<dbReference type="AlphaFoldDB" id="A0A5N6L7Y6"/>
<feature type="compositionally biased region" description="Low complexity" evidence="1">
    <location>
        <begin position="209"/>
        <end position="220"/>
    </location>
</feature>
<evidence type="ECO:0000313" key="2">
    <source>
        <dbReference type="EMBL" id="KAC9430409.1"/>
    </source>
</evidence>
<keyword evidence="3" id="KW-1185">Reference proteome</keyword>
<comment type="caution">
    <text evidence="2">The sequence shown here is derived from an EMBL/GenBank/DDBJ whole genome shotgun (WGS) entry which is preliminary data.</text>
</comment>
<dbReference type="EMBL" id="SZYD01002542">
    <property type="protein sequence ID" value="KAC9430409.1"/>
    <property type="molecule type" value="Genomic_DNA"/>
</dbReference>
<evidence type="ECO:0000313" key="3">
    <source>
        <dbReference type="Proteomes" id="UP000326396"/>
    </source>
</evidence>
<reference evidence="2 3" key="1">
    <citation type="submission" date="2019-05" db="EMBL/GenBank/DDBJ databases">
        <title>Mikania micrantha, genome provides insights into the molecular mechanism of rapid growth.</title>
        <authorList>
            <person name="Liu B."/>
        </authorList>
    </citation>
    <scope>NUCLEOTIDE SEQUENCE [LARGE SCALE GENOMIC DNA]</scope>
    <source>
        <strain evidence="2">NLD-2019</strain>
        <tissue evidence="2">Leaf</tissue>
    </source>
</reference>
<protein>
    <submittedName>
        <fullName evidence="2">Uncharacterized protein</fullName>
    </submittedName>
</protein>